<name>A0A8J6NHL4_9CHLR</name>
<keyword evidence="1" id="KW-0732">Signal</keyword>
<evidence type="ECO:0000256" key="1">
    <source>
        <dbReference type="SAM" id="SignalP"/>
    </source>
</evidence>
<reference evidence="2 3" key="1">
    <citation type="submission" date="2020-08" db="EMBL/GenBank/DDBJ databases">
        <title>Bridging the membrane lipid divide: bacteria of the FCB group superphylum have the potential to synthesize archaeal ether lipids.</title>
        <authorList>
            <person name="Villanueva L."/>
            <person name="Von Meijenfeldt F.A.B."/>
            <person name="Westbye A.B."/>
            <person name="Yadav S."/>
            <person name="Hopmans E.C."/>
            <person name="Dutilh B.E."/>
            <person name="Sinninghe Damste J.S."/>
        </authorList>
    </citation>
    <scope>NUCLEOTIDE SEQUENCE [LARGE SCALE GENOMIC DNA]</scope>
    <source>
        <strain evidence="2">NIOZ-UU36</strain>
    </source>
</reference>
<feature type="chain" id="PRO_5035305265" description="Cytochrome C Planctomycete-type domain-containing protein" evidence="1">
    <location>
        <begin position="27"/>
        <end position="88"/>
    </location>
</feature>
<dbReference type="Proteomes" id="UP000614469">
    <property type="component" value="Unassembled WGS sequence"/>
</dbReference>
<dbReference type="PROSITE" id="PS51257">
    <property type="entry name" value="PROKAR_LIPOPROTEIN"/>
    <property type="match status" value="1"/>
</dbReference>
<protein>
    <recommendedName>
        <fullName evidence="4">Cytochrome C Planctomycete-type domain-containing protein</fullName>
    </recommendedName>
</protein>
<organism evidence="2 3">
    <name type="scientific">Candidatus Desulfolinea nitratireducens</name>
    <dbReference type="NCBI Taxonomy" id="2841698"/>
    <lineage>
        <taxon>Bacteria</taxon>
        <taxon>Bacillati</taxon>
        <taxon>Chloroflexota</taxon>
        <taxon>Anaerolineae</taxon>
        <taxon>Anaerolineales</taxon>
        <taxon>Anaerolineales incertae sedis</taxon>
        <taxon>Candidatus Desulfolinea</taxon>
    </lineage>
</organism>
<evidence type="ECO:0008006" key="4">
    <source>
        <dbReference type="Google" id="ProtNLM"/>
    </source>
</evidence>
<feature type="signal peptide" evidence="1">
    <location>
        <begin position="1"/>
        <end position="26"/>
    </location>
</feature>
<evidence type="ECO:0000313" key="3">
    <source>
        <dbReference type="Proteomes" id="UP000614469"/>
    </source>
</evidence>
<gene>
    <name evidence="2" type="ORF">H8E29_02065</name>
</gene>
<dbReference type="EMBL" id="JACNJN010000037">
    <property type="protein sequence ID" value="MBC8334025.1"/>
    <property type="molecule type" value="Genomic_DNA"/>
</dbReference>
<accession>A0A8J6NHL4</accession>
<proteinExistence type="predicted"/>
<comment type="caution">
    <text evidence="2">The sequence shown here is derived from an EMBL/GenBank/DDBJ whole genome shotgun (WGS) entry which is preliminary data.</text>
</comment>
<sequence>MHFKNNPLFQISLVLFVLGMTSCAGGATPSVELPTPEPLVENTPVPTAALLIEPDIQNNCLDCHTDKERLIDNAKPILEVISENEGAG</sequence>
<evidence type="ECO:0000313" key="2">
    <source>
        <dbReference type="EMBL" id="MBC8334025.1"/>
    </source>
</evidence>
<dbReference type="AlphaFoldDB" id="A0A8J6NHL4"/>